<protein>
    <recommendedName>
        <fullName evidence="4">AT hook domain-containing protein</fullName>
    </recommendedName>
</protein>
<feature type="region of interest" description="Disordered" evidence="1">
    <location>
        <begin position="285"/>
        <end position="314"/>
    </location>
</feature>
<feature type="compositionally biased region" description="Polar residues" evidence="1">
    <location>
        <begin position="285"/>
        <end position="297"/>
    </location>
</feature>
<feature type="region of interest" description="Disordered" evidence="1">
    <location>
        <begin position="1"/>
        <end position="272"/>
    </location>
</feature>
<dbReference type="Proteomes" id="UP001273166">
    <property type="component" value="Unassembled WGS sequence"/>
</dbReference>
<reference evidence="2" key="1">
    <citation type="journal article" date="2023" name="Mol. Phylogenet. Evol.">
        <title>Genome-scale phylogeny and comparative genomics of the fungal order Sordariales.</title>
        <authorList>
            <person name="Hensen N."/>
            <person name="Bonometti L."/>
            <person name="Westerberg I."/>
            <person name="Brannstrom I.O."/>
            <person name="Guillou S."/>
            <person name="Cros-Aarteil S."/>
            <person name="Calhoun S."/>
            <person name="Haridas S."/>
            <person name="Kuo A."/>
            <person name="Mondo S."/>
            <person name="Pangilinan J."/>
            <person name="Riley R."/>
            <person name="LaButti K."/>
            <person name="Andreopoulos B."/>
            <person name="Lipzen A."/>
            <person name="Chen C."/>
            <person name="Yan M."/>
            <person name="Daum C."/>
            <person name="Ng V."/>
            <person name="Clum A."/>
            <person name="Steindorff A."/>
            <person name="Ohm R.A."/>
            <person name="Martin F."/>
            <person name="Silar P."/>
            <person name="Natvig D.O."/>
            <person name="Lalanne C."/>
            <person name="Gautier V."/>
            <person name="Ament-Velasquez S.L."/>
            <person name="Kruys A."/>
            <person name="Hutchinson M.I."/>
            <person name="Powell A.J."/>
            <person name="Barry K."/>
            <person name="Miller A.N."/>
            <person name="Grigoriev I.V."/>
            <person name="Debuchy R."/>
            <person name="Gladieux P."/>
            <person name="Hiltunen Thoren M."/>
            <person name="Johannesson H."/>
        </authorList>
    </citation>
    <scope>NUCLEOTIDE SEQUENCE</scope>
    <source>
        <strain evidence="2">CBS 333.67</strain>
    </source>
</reference>
<feature type="compositionally biased region" description="Basic residues" evidence="1">
    <location>
        <begin position="533"/>
        <end position="542"/>
    </location>
</feature>
<organism evidence="2 3">
    <name type="scientific">Chaetomium strumarium</name>
    <dbReference type="NCBI Taxonomy" id="1170767"/>
    <lineage>
        <taxon>Eukaryota</taxon>
        <taxon>Fungi</taxon>
        <taxon>Dikarya</taxon>
        <taxon>Ascomycota</taxon>
        <taxon>Pezizomycotina</taxon>
        <taxon>Sordariomycetes</taxon>
        <taxon>Sordariomycetidae</taxon>
        <taxon>Sordariales</taxon>
        <taxon>Chaetomiaceae</taxon>
        <taxon>Chaetomium</taxon>
    </lineage>
</organism>
<sequence>MRLRREVVDSEDELGDLSGGSDLGDGADMRVELEAPLDEPRNPEAEGVDTAHTAGPGTRSTDPSFFQRVYDEQQEALDSQNVVPDTVPAGPAASTWTEVSSAPPPGQKPQVKDHSSLTSVRDPTPATRRSRRAQAAPHPEAIDLTDITTPRREEAASGESEAWDVPTSVRSQRATRTYGKRKTAGQQLGLQEGTQNVRPSQDPYAFPESSPPTGKRTRRGTPSSSAQQAQDSSPVMLVPTEEPVSSDRRTRSRGRGKAESDAGSSMPDTTASLFVTQSALTASQKQEYRMVSQSSQAVPEAAGTSPPRQHLEAGEMHTYKSSMATTIAYPTPSRIWSSRRVADEADEADESIGDHADRVSPAQDIDYQQSSPDVLADMATNTSSRSRRSTTKPVPSAEPTSSALEQPPSTRRSKRRRVVQDDDPWQLDPLAPVQECRDGQQSAGFGGESGDTVVRPNLGTSDEASGPPDIEATNAEGLETPISPPKAVPKKRGRKRKASRADAPPPETDTPTPLGEAEAEPAPAPTETAGPPAKRKRGRPRKSNVTQAQAESPEEPGQQHAEGARGETETDTALQPPPPSPPPPTLPLSEVSRNSQPKQQSESLPDADAKGNSDSGGESKENDVSRAMHEPATTDAKTKEPEQKQAKLGVLNAPQKVQYRVGLSKRSRIAPLLKSLKKPV</sequence>
<comment type="caution">
    <text evidence="2">The sequence shown here is derived from an EMBL/GenBank/DDBJ whole genome shotgun (WGS) entry which is preliminary data.</text>
</comment>
<dbReference type="AlphaFoldDB" id="A0AAJ0GQZ8"/>
<evidence type="ECO:0000313" key="2">
    <source>
        <dbReference type="EMBL" id="KAK3304476.1"/>
    </source>
</evidence>
<dbReference type="EMBL" id="JAUDZG010000005">
    <property type="protein sequence ID" value="KAK3304476.1"/>
    <property type="molecule type" value="Genomic_DNA"/>
</dbReference>
<feature type="compositionally biased region" description="Polar residues" evidence="1">
    <location>
        <begin position="262"/>
        <end position="272"/>
    </location>
</feature>
<evidence type="ECO:0000313" key="3">
    <source>
        <dbReference type="Proteomes" id="UP001273166"/>
    </source>
</evidence>
<feature type="compositionally biased region" description="Low complexity" evidence="1">
    <location>
        <begin position="223"/>
        <end position="233"/>
    </location>
</feature>
<gene>
    <name evidence="2" type="ORF">B0T15DRAFT_536619</name>
</gene>
<feature type="compositionally biased region" description="Basic and acidic residues" evidence="1">
    <location>
        <begin position="636"/>
        <end position="645"/>
    </location>
</feature>
<evidence type="ECO:0008006" key="4">
    <source>
        <dbReference type="Google" id="ProtNLM"/>
    </source>
</evidence>
<feature type="compositionally biased region" description="Pro residues" evidence="1">
    <location>
        <begin position="575"/>
        <end position="586"/>
    </location>
</feature>
<feature type="compositionally biased region" description="Basic residues" evidence="1">
    <location>
        <begin position="488"/>
        <end position="498"/>
    </location>
</feature>
<feature type="compositionally biased region" description="Polar residues" evidence="1">
    <location>
        <begin position="591"/>
        <end position="603"/>
    </location>
</feature>
<accession>A0AAJ0GQZ8</accession>
<evidence type="ECO:0000256" key="1">
    <source>
        <dbReference type="SAM" id="MobiDB-lite"/>
    </source>
</evidence>
<feature type="compositionally biased region" description="Polar residues" evidence="1">
    <location>
        <begin position="398"/>
        <end position="410"/>
    </location>
</feature>
<feature type="region of interest" description="Disordered" evidence="1">
    <location>
        <begin position="333"/>
        <end position="649"/>
    </location>
</feature>
<proteinExistence type="predicted"/>
<feature type="compositionally biased region" description="Basic and acidic residues" evidence="1">
    <location>
        <begin position="27"/>
        <end position="44"/>
    </location>
</feature>
<dbReference type="GeneID" id="87888390"/>
<reference evidence="2" key="2">
    <citation type="submission" date="2023-06" db="EMBL/GenBank/DDBJ databases">
        <authorList>
            <consortium name="Lawrence Berkeley National Laboratory"/>
            <person name="Mondo S.J."/>
            <person name="Hensen N."/>
            <person name="Bonometti L."/>
            <person name="Westerberg I."/>
            <person name="Brannstrom I.O."/>
            <person name="Guillou S."/>
            <person name="Cros-Aarteil S."/>
            <person name="Calhoun S."/>
            <person name="Haridas S."/>
            <person name="Kuo A."/>
            <person name="Pangilinan J."/>
            <person name="Riley R."/>
            <person name="Labutti K."/>
            <person name="Andreopoulos B."/>
            <person name="Lipzen A."/>
            <person name="Chen C."/>
            <person name="Yanf M."/>
            <person name="Daum C."/>
            <person name="Ng V."/>
            <person name="Clum A."/>
            <person name="Steindorff A."/>
            <person name="Ohm R."/>
            <person name="Martin F."/>
            <person name="Silar P."/>
            <person name="Natvig D."/>
            <person name="Lalanne C."/>
            <person name="Gautier V."/>
            <person name="Ament-Velasquez S.L."/>
            <person name="Kruys A."/>
            <person name="Hutchinson M.I."/>
            <person name="Powell A.J."/>
            <person name="Barry K."/>
            <person name="Miller A.N."/>
            <person name="Grigoriev I.V."/>
            <person name="Debuchy R."/>
            <person name="Gladieux P."/>
            <person name="Thoren M.H."/>
            <person name="Johannesson H."/>
        </authorList>
    </citation>
    <scope>NUCLEOTIDE SEQUENCE</scope>
    <source>
        <strain evidence="2">CBS 333.67</strain>
    </source>
</reference>
<feature type="compositionally biased region" description="Basic and acidic residues" evidence="1">
    <location>
        <begin position="607"/>
        <end position="629"/>
    </location>
</feature>
<keyword evidence="3" id="KW-1185">Reference proteome</keyword>
<name>A0AAJ0GQZ8_9PEZI</name>
<feature type="compositionally biased region" description="Polar residues" evidence="1">
    <location>
        <begin position="184"/>
        <end position="199"/>
    </location>
</feature>
<dbReference type="RefSeq" id="XP_062720256.1">
    <property type="nucleotide sequence ID" value="XM_062869561.1"/>
</dbReference>